<dbReference type="AlphaFoldDB" id="A0A7Y9FHD9"/>
<reference evidence="3 4" key="1">
    <citation type="submission" date="2020-07" db="EMBL/GenBank/DDBJ databases">
        <title>Sequencing the genomes of 1000 actinobacteria strains.</title>
        <authorList>
            <person name="Klenk H.-P."/>
        </authorList>
    </citation>
    <scope>NUCLEOTIDE SEQUENCE [LARGE SCALE GENOMIC DNA]</scope>
    <source>
        <strain evidence="3 4">DSM 24482</strain>
    </source>
</reference>
<proteinExistence type="predicted"/>
<sequence>MRAALAALATTGALVLTGCTGPAPDAPAVAPTATASVTPAPAATAEPTPAAVPDVPVQDASLAALQVAAPPAPVRVRVPDLDIDMPVDPVGVRPEGDMELPEGADRAAWYRFGPAPASPAGSTLIAAHVDSWTTGVGPFSRLRDVQPGALVEVDAQDGTVHTYRVSEVVAVPKDTAPVGEWFDREGSRRLVLVTCGGEFREDVGHYADNVVVTADPVEG</sequence>
<protein>
    <submittedName>
        <fullName evidence="3">Sortase (Surface protein transpeptidase)</fullName>
    </submittedName>
</protein>
<evidence type="ECO:0000313" key="2">
    <source>
        <dbReference type="EMBL" id="GIG34529.1"/>
    </source>
</evidence>
<accession>A0A7Y9FHD9</accession>
<comment type="caution">
    <text evidence="3">The sequence shown here is derived from an EMBL/GenBank/DDBJ whole genome shotgun (WGS) entry which is preliminary data.</text>
</comment>
<evidence type="ECO:0000313" key="5">
    <source>
        <dbReference type="Proteomes" id="UP000618382"/>
    </source>
</evidence>
<dbReference type="InterPro" id="IPR023365">
    <property type="entry name" value="Sortase_dom-sf"/>
</dbReference>
<evidence type="ECO:0000256" key="1">
    <source>
        <dbReference type="ARBA" id="ARBA00022801"/>
    </source>
</evidence>
<reference evidence="2 5" key="2">
    <citation type="submission" date="2021-01" db="EMBL/GenBank/DDBJ databases">
        <title>Whole genome shotgun sequence of Cellulomonas oligotrophica NBRC 109435.</title>
        <authorList>
            <person name="Komaki H."/>
            <person name="Tamura T."/>
        </authorList>
    </citation>
    <scope>NUCLEOTIDE SEQUENCE [LARGE SCALE GENOMIC DNA]</scope>
    <source>
        <strain evidence="2 5">NBRC 109435</strain>
    </source>
</reference>
<dbReference type="RefSeq" id="WP_140459732.1">
    <property type="nucleotide sequence ID" value="NZ_BAABFI010000007.1"/>
</dbReference>
<dbReference type="CDD" id="cd05829">
    <property type="entry name" value="Sortase_F"/>
    <property type="match status" value="1"/>
</dbReference>
<dbReference type="PROSITE" id="PS51257">
    <property type="entry name" value="PROKAR_LIPOPROTEIN"/>
    <property type="match status" value="1"/>
</dbReference>
<dbReference type="Proteomes" id="UP000577956">
    <property type="component" value="Unassembled WGS sequence"/>
</dbReference>
<dbReference type="InterPro" id="IPR005754">
    <property type="entry name" value="Sortase"/>
</dbReference>
<dbReference type="Gene3D" id="2.40.260.10">
    <property type="entry name" value="Sortase"/>
    <property type="match status" value="1"/>
</dbReference>
<name>A0A7Y9FHD9_9CELL</name>
<gene>
    <name evidence="3" type="ORF">BKA21_002932</name>
    <name evidence="2" type="ORF">Col01nite_36880</name>
</gene>
<dbReference type="Pfam" id="PF04203">
    <property type="entry name" value="Sortase"/>
    <property type="match status" value="1"/>
</dbReference>
<evidence type="ECO:0000313" key="4">
    <source>
        <dbReference type="Proteomes" id="UP000577956"/>
    </source>
</evidence>
<dbReference type="GO" id="GO:0016787">
    <property type="term" value="F:hydrolase activity"/>
    <property type="evidence" value="ECO:0007669"/>
    <property type="project" value="UniProtKB-KW"/>
</dbReference>
<organism evidence="3 4">
    <name type="scientific">Cellulomonas oligotrophica</name>
    <dbReference type="NCBI Taxonomy" id="931536"/>
    <lineage>
        <taxon>Bacteria</taxon>
        <taxon>Bacillati</taxon>
        <taxon>Actinomycetota</taxon>
        <taxon>Actinomycetes</taxon>
        <taxon>Micrococcales</taxon>
        <taxon>Cellulomonadaceae</taxon>
        <taxon>Cellulomonas</taxon>
    </lineage>
</organism>
<dbReference type="EMBL" id="JACCBK010000001">
    <property type="protein sequence ID" value="NYD87383.1"/>
    <property type="molecule type" value="Genomic_DNA"/>
</dbReference>
<dbReference type="EMBL" id="BONN01000019">
    <property type="protein sequence ID" value="GIG34529.1"/>
    <property type="molecule type" value="Genomic_DNA"/>
</dbReference>
<dbReference type="SUPFAM" id="SSF63817">
    <property type="entry name" value="Sortase"/>
    <property type="match status" value="1"/>
</dbReference>
<dbReference type="InterPro" id="IPR042001">
    <property type="entry name" value="Sortase_F"/>
</dbReference>
<evidence type="ECO:0000313" key="3">
    <source>
        <dbReference type="EMBL" id="NYD87383.1"/>
    </source>
</evidence>
<dbReference type="Proteomes" id="UP000618382">
    <property type="component" value="Unassembled WGS sequence"/>
</dbReference>
<keyword evidence="5" id="KW-1185">Reference proteome</keyword>
<keyword evidence="1" id="KW-0378">Hydrolase</keyword>